<evidence type="ECO:0000259" key="2">
    <source>
        <dbReference type="Pfam" id="PF04840"/>
    </source>
</evidence>
<dbReference type="EMBL" id="JANBOI010001063">
    <property type="protein sequence ID" value="KAJ1727545.1"/>
    <property type="molecule type" value="Genomic_DNA"/>
</dbReference>
<dbReference type="Pfam" id="PF04840">
    <property type="entry name" value="Vps16_C"/>
    <property type="match status" value="1"/>
</dbReference>
<dbReference type="GO" id="GO:0016197">
    <property type="term" value="P:endosomal transport"/>
    <property type="evidence" value="ECO:0007669"/>
    <property type="project" value="TreeGrafter"/>
</dbReference>
<comment type="similarity">
    <text evidence="1">Belongs to the VPS16 family.</text>
</comment>
<accession>A0A9W8CV93</accession>
<dbReference type="AlphaFoldDB" id="A0A9W8CV93"/>
<dbReference type="Proteomes" id="UP001143981">
    <property type="component" value="Unassembled WGS sequence"/>
</dbReference>
<dbReference type="InterPro" id="IPR006925">
    <property type="entry name" value="Vps16_C"/>
</dbReference>
<evidence type="ECO:0000313" key="4">
    <source>
        <dbReference type="EMBL" id="KAJ1727545.1"/>
    </source>
</evidence>
<proteinExistence type="inferred from homology"/>
<feature type="domain" description="Vps16 C-terminal" evidence="2">
    <location>
        <begin position="362"/>
        <end position="525"/>
    </location>
</feature>
<dbReference type="PIRSF" id="PIRSF007949">
    <property type="entry name" value="VPS16"/>
    <property type="match status" value="1"/>
</dbReference>
<dbReference type="InterPro" id="IPR016534">
    <property type="entry name" value="VPS16"/>
</dbReference>
<evidence type="ECO:0000259" key="3">
    <source>
        <dbReference type="Pfam" id="PF04841"/>
    </source>
</evidence>
<keyword evidence="5" id="KW-1185">Reference proteome</keyword>
<dbReference type="PANTHER" id="PTHR12811">
    <property type="entry name" value="VACUOLAR PROTEIN SORTING VPS16"/>
    <property type="match status" value="1"/>
</dbReference>
<feature type="domain" description="Vps16 N-terminal" evidence="3">
    <location>
        <begin position="2"/>
        <end position="263"/>
    </location>
</feature>
<dbReference type="GO" id="GO:0042144">
    <property type="term" value="P:vacuole fusion, non-autophagic"/>
    <property type="evidence" value="ECO:0007669"/>
    <property type="project" value="TreeGrafter"/>
</dbReference>
<reference evidence="4" key="1">
    <citation type="submission" date="2022-07" db="EMBL/GenBank/DDBJ databases">
        <title>Phylogenomic reconstructions and comparative analyses of Kickxellomycotina fungi.</title>
        <authorList>
            <person name="Reynolds N.K."/>
            <person name="Stajich J.E."/>
            <person name="Barry K."/>
            <person name="Grigoriev I.V."/>
            <person name="Crous P."/>
            <person name="Smith M.E."/>
        </authorList>
    </citation>
    <scope>NUCLEOTIDE SEQUENCE</scope>
    <source>
        <strain evidence="4">BCRC 34381</strain>
    </source>
</reference>
<dbReference type="OrthoDB" id="1792at2759"/>
<dbReference type="Pfam" id="PF04841">
    <property type="entry name" value="Vps16_N"/>
    <property type="match status" value="1"/>
</dbReference>
<organism evidence="4 5">
    <name type="scientific">Coemansia biformis</name>
    <dbReference type="NCBI Taxonomy" id="1286918"/>
    <lineage>
        <taxon>Eukaryota</taxon>
        <taxon>Fungi</taxon>
        <taxon>Fungi incertae sedis</taxon>
        <taxon>Zoopagomycota</taxon>
        <taxon>Kickxellomycotina</taxon>
        <taxon>Kickxellomycetes</taxon>
        <taxon>Kickxellales</taxon>
        <taxon>Kickxellaceae</taxon>
        <taxon>Coemansia</taxon>
    </lineage>
</organism>
<name>A0A9W8CV93_9FUNG</name>
<sequence length="533" mass="58188">MTGDYRFVCVTDIGEPKPRMLADAHIGERPHCWTVVAPHLTLSRHVEVLVAVGNTVLSVDAAGAQDQLLDKGPYECISASPNGRLAALCSRGGRIQVVSMDFQRSFSEYERPEPDAPLGIAWCGSDAVVASFASEALLVGPFGDTLAFMHDTPVHLVQELDGVRMFNGSVHEVLSRVGDEALSVFQIGSTSPAALLYDAADSMRDHASHTDEIVRSIRDEMPQAVDTCIAAAGAEPVVEFQQQLLRAASLGKAFLPAYNGDKLADMCRSLRVINAMGGYNVGIPVSLTQFQSLPLEEWVARLLNRNLHKLALHVCRYMDAPSGQVYVHWACAKIRASTLDDDALYRVLRDKLDTAPGDTVPSYVDVAEVADRCGYRRLAIRLLQHEPRAASQVPLLLSMGQDDAAMHAAVRSGDADLAYFVIFHLFKALPLGDFFHAIGRTPVAGRLFERYCTQIGAPVLEDYYFQNDSFARSAQLVITENLGECDSARLVANLKVAHKMLQNDKTRMLETAAIDQQIRLICVDSTTGIGCTS</sequence>
<protein>
    <submittedName>
        <fullName evidence="4">Vacuolar protein</fullName>
    </submittedName>
</protein>
<dbReference type="GO" id="GO:0005768">
    <property type="term" value="C:endosome"/>
    <property type="evidence" value="ECO:0007669"/>
    <property type="project" value="TreeGrafter"/>
</dbReference>
<dbReference type="InterPro" id="IPR006926">
    <property type="entry name" value="Vps16_N"/>
</dbReference>
<dbReference type="GO" id="GO:0030897">
    <property type="term" value="C:HOPS complex"/>
    <property type="evidence" value="ECO:0007669"/>
    <property type="project" value="TreeGrafter"/>
</dbReference>
<evidence type="ECO:0000256" key="1">
    <source>
        <dbReference type="ARBA" id="ARBA00009250"/>
    </source>
</evidence>
<gene>
    <name evidence="4" type="primary">vps16</name>
    <name evidence="4" type="ORF">LPJ61_004514</name>
</gene>
<dbReference type="SUPFAM" id="SSF101898">
    <property type="entry name" value="NHL repeat"/>
    <property type="match status" value="1"/>
</dbReference>
<dbReference type="GO" id="GO:0003779">
    <property type="term" value="F:actin binding"/>
    <property type="evidence" value="ECO:0007669"/>
    <property type="project" value="TreeGrafter"/>
</dbReference>
<dbReference type="GO" id="GO:0006886">
    <property type="term" value="P:intracellular protein transport"/>
    <property type="evidence" value="ECO:0007669"/>
    <property type="project" value="InterPro"/>
</dbReference>
<comment type="caution">
    <text evidence="4">The sequence shown here is derived from an EMBL/GenBank/DDBJ whole genome shotgun (WGS) entry which is preliminary data.</text>
</comment>
<dbReference type="PANTHER" id="PTHR12811:SF0">
    <property type="entry name" value="VACUOLAR PROTEIN SORTING-ASSOCIATED PROTEIN 16 HOMOLOG"/>
    <property type="match status" value="1"/>
</dbReference>
<evidence type="ECO:0000313" key="5">
    <source>
        <dbReference type="Proteomes" id="UP001143981"/>
    </source>
</evidence>